<dbReference type="GO" id="GO:0010737">
    <property type="term" value="P:protein kinase A signaling"/>
    <property type="evidence" value="ECO:0007669"/>
    <property type="project" value="TreeGrafter"/>
</dbReference>
<evidence type="ECO:0000313" key="3">
    <source>
        <dbReference type="EMBL" id="TFK86791.1"/>
    </source>
</evidence>
<feature type="compositionally biased region" description="Polar residues" evidence="2">
    <location>
        <begin position="775"/>
        <end position="789"/>
    </location>
</feature>
<feature type="compositionally biased region" description="Low complexity" evidence="2">
    <location>
        <begin position="651"/>
        <end position="662"/>
    </location>
</feature>
<dbReference type="InterPro" id="IPR008862">
    <property type="entry name" value="Tcp11"/>
</dbReference>
<feature type="compositionally biased region" description="Low complexity" evidence="2">
    <location>
        <begin position="49"/>
        <end position="84"/>
    </location>
</feature>
<evidence type="ECO:0000256" key="2">
    <source>
        <dbReference type="SAM" id="MobiDB-lite"/>
    </source>
</evidence>
<feature type="compositionally biased region" description="Low complexity" evidence="2">
    <location>
        <begin position="529"/>
        <end position="562"/>
    </location>
</feature>
<evidence type="ECO:0000313" key="4">
    <source>
        <dbReference type="Proteomes" id="UP000308197"/>
    </source>
</evidence>
<feature type="region of interest" description="Disordered" evidence="2">
    <location>
        <begin position="643"/>
        <end position="676"/>
    </location>
</feature>
<dbReference type="Pfam" id="PF05794">
    <property type="entry name" value="Tcp11"/>
    <property type="match status" value="1"/>
</dbReference>
<feature type="compositionally biased region" description="Basic residues" evidence="2">
    <location>
        <begin position="113"/>
        <end position="131"/>
    </location>
</feature>
<dbReference type="InParanoid" id="A0A5C3PC31"/>
<feature type="region of interest" description="Disordered" evidence="2">
    <location>
        <begin position="759"/>
        <end position="792"/>
    </location>
</feature>
<feature type="region of interest" description="Disordered" evidence="2">
    <location>
        <begin position="518"/>
        <end position="562"/>
    </location>
</feature>
<proteinExistence type="inferred from homology"/>
<organism evidence="3 4">
    <name type="scientific">Polyporus arcularius HHB13444</name>
    <dbReference type="NCBI Taxonomy" id="1314778"/>
    <lineage>
        <taxon>Eukaryota</taxon>
        <taxon>Fungi</taxon>
        <taxon>Dikarya</taxon>
        <taxon>Basidiomycota</taxon>
        <taxon>Agaricomycotina</taxon>
        <taxon>Agaricomycetes</taxon>
        <taxon>Polyporales</taxon>
        <taxon>Polyporaceae</taxon>
        <taxon>Polyporus</taxon>
    </lineage>
</organism>
<dbReference type="PANTHER" id="PTHR12832">
    <property type="entry name" value="TESTIS-SPECIFIC PROTEIN PBS13 T-COMPLEX 11"/>
    <property type="match status" value="1"/>
</dbReference>
<keyword evidence="4" id="KW-1185">Reference proteome</keyword>
<dbReference type="STRING" id="1314778.A0A5C3PC31"/>
<gene>
    <name evidence="3" type="ORF">K466DRAFT_576201</name>
</gene>
<dbReference type="PANTHER" id="PTHR12832:SF11">
    <property type="entry name" value="LD23868P"/>
    <property type="match status" value="1"/>
</dbReference>
<sequence>MDDLAHHSRPIHSLRRKRKADQDDLSVSPVQQDSVSTAEPMLIDVQATPRCPADPSSAAPAAPWPLAHARQGMSSSWPSPSAAAFLPQRPREGQPSPKRLRIDIPSSPPASPHRPRRGHRQASSRHVSRQRRAGETRDTGIVSATEPGPCRGSLLRTASLPALPSSRSVPVSPIEPAVVSPHIPPHQPPINRETLKELDLEAILRNPQLRHDLLFDSGLQFRPTSSRRKRDLADNYWLAIVRELECGCTCTTLDGNGRLAERRCACGVLQLPTERPMLAFSTGNMLTVRTPSRIRPLLHELLEVLVSIIQPMQQPSTRPPELLFPPPPQHPQFQQNIAHVAHLRQLLDPELIQQEIDHGLFDPSGVFQAIGDIIRCHCAPMRDAAVDQMVALARSCAPGGAGTKLDAVRAIRMCFEIMELMKLDVANHQLQTLRPYLVRTAAQYEIRTFQEARPNGQPKKLQATREWLRTAHRDLESSKSSLLSQRFLQPQASLQTRTTIAIVKAVVNLIFDPPAPPAAPVQPSPPASAPASTASTPTISSAPPLVNSRSHGSSSSSHSSSSFAGYPETFFLDYSRLATLSTDASDFTALYSLLMLYRQLVHSHMHRQSRTSAQARTLVSNDELLRLKKEIWEIGPPHLGLCFMQNRPRASGSSGSGSSSRSSSRHERERDREAEMRKWRADIGDVVLQVTRRATEPWPPQNSAVESTESELKAPDAHVLSLANNWAESNLRAGSPLSVILKKRIRECVEEAVLNIVLPSSSSPSSPSSSSSSSTPKTENTNAAPTSSGLEPLMPEIRHLAERAAKLVTIHGNVYGAMYALPSFLTGEDDDADVVALAAEAAAVPAPAAFPVPGPLPAPAVRSS</sequence>
<dbReference type="Proteomes" id="UP000308197">
    <property type="component" value="Unassembled WGS sequence"/>
</dbReference>
<feature type="compositionally biased region" description="Pro residues" evidence="2">
    <location>
        <begin position="518"/>
        <end position="528"/>
    </location>
</feature>
<evidence type="ECO:0000256" key="1">
    <source>
        <dbReference type="ARBA" id="ARBA00010954"/>
    </source>
</evidence>
<feature type="compositionally biased region" description="Basic and acidic residues" evidence="2">
    <location>
        <begin position="664"/>
        <end position="676"/>
    </location>
</feature>
<protein>
    <submittedName>
        <fullName evidence="3">Tcp11-domain-containing protein</fullName>
    </submittedName>
</protein>
<accession>A0A5C3PC31</accession>
<feature type="compositionally biased region" description="Basic residues" evidence="2">
    <location>
        <begin position="7"/>
        <end position="19"/>
    </location>
</feature>
<feature type="region of interest" description="Disordered" evidence="2">
    <location>
        <begin position="1"/>
        <end position="156"/>
    </location>
</feature>
<comment type="similarity">
    <text evidence="1">Belongs to the TCP11 family.</text>
</comment>
<reference evidence="3 4" key="1">
    <citation type="journal article" date="2019" name="Nat. Ecol. Evol.">
        <title>Megaphylogeny resolves global patterns of mushroom evolution.</title>
        <authorList>
            <person name="Varga T."/>
            <person name="Krizsan K."/>
            <person name="Foldi C."/>
            <person name="Dima B."/>
            <person name="Sanchez-Garcia M."/>
            <person name="Sanchez-Ramirez S."/>
            <person name="Szollosi G.J."/>
            <person name="Szarkandi J.G."/>
            <person name="Papp V."/>
            <person name="Albert L."/>
            <person name="Andreopoulos W."/>
            <person name="Angelini C."/>
            <person name="Antonin V."/>
            <person name="Barry K.W."/>
            <person name="Bougher N.L."/>
            <person name="Buchanan P."/>
            <person name="Buyck B."/>
            <person name="Bense V."/>
            <person name="Catcheside P."/>
            <person name="Chovatia M."/>
            <person name="Cooper J."/>
            <person name="Damon W."/>
            <person name="Desjardin D."/>
            <person name="Finy P."/>
            <person name="Geml J."/>
            <person name="Haridas S."/>
            <person name="Hughes K."/>
            <person name="Justo A."/>
            <person name="Karasinski D."/>
            <person name="Kautmanova I."/>
            <person name="Kiss B."/>
            <person name="Kocsube S."/>
            <person name="Kotiranta H."/>
            <person name="LaButti K.M."/>
            <person name="Lechner B.E."/>
            <person name="Liimatainen K."/>
            <person name="Lipzen A."/>
            <person name="Lukacs Z."/>
            <person name="Mihaltcheva S."/>
            <person name="Morgado L.N."/>
            <person name="Niskanen T."/>
            <person name="Noordeloos M.E."/>
            <person name="Ohm R.A."/>
            <person name="Ortiz-Santana B."/>
            <person name="Ovrebo C."/>
            <person name="Racz N."/>
            <person name="Riley R."/>
            <person name="Savchenko A."/>
            <person name="Shiryaev A."/>
            <person name="Soop K."/>
            <person name="Spirin V."/>
            <person name="Szebenyi C."/>
            <person name="Tomsovsky M."/>
            <person name="Tulloss R.E."/>
            <person name="Uehling J."/>
            <person name="Grigoriev I.V."/>
            <person name="Vagvolgyi C."/>
            <person name="Papp T."/>
            <person name="Martin F.M."/>
            <person name="Miettinen O."/>
            <person name="Hibbett D.S."/>
            <person name="Nagy L.G."/>
        </authorList>
    </citation>
    <scope>NUCLEOTIDE SEQUENCE [LARGE SCALE GENOMIC DNA]</scope>
    <source>
        <strain evidence="3 4">HHB13444</strain>
    </source>
</reference>
<dbReference type="EMBL" id="ML211183">
    <property type="protein sequence ID" value="TFK86791.1"/>
    <property type="molecule type" value="Genomic_DNA"/>
</dbReference>
<feature type="compositionally biased region" description="Polar residues" evidence="2">
    <location>
        <begin position="28"/>
        <end position="37"/>
    </location>
</feature>
<dbReference type="AlphaFoldDB" id="A0A5C3PC31"/>
<feature type="compositionally biased region" description="Low complexity" evidence="2">
    <location>
        <begin position="759"/>
        <end position="774"/>
    </location>
</feature>
<name>A0A5C3PC31_9APHY</name>